<organism evidence="1 2">
    <name type="scientific">Streptococcus gwangjuensis</name>
    <dbReference type="NCBI Taxonomy" id="1433513"/>
    <lineage>
        <taxon>Bacteria</taxon>
        <taxon>Bacillati</taxon>
        <taxon>Bacillota</taxon>
        <taxon>Bacilli</taxon>
        <taxon>Lactobacillales</taxon>
        <taxon>Streptococcaceae</taxon>
        <taxon>Streptococcus</taxon>
        <taxon>Streptococcus mitis group</taxon>
    </lineage>
</organism>
<name>A0A387B5I9_9STRE</name>
<dbReference type="Proteomes" id="UP000275328">
    <property type="component" value="Chromosome"/>
</dbReference>
<keyword evidence="2" id="KW-1185">Reference proteome</keyword>
<evidence type="ECO:0000313" key="2">
    <source>
        <dbReference type="Proteomes" id="UP000275328"/>
    </source>
</evidence>
<gene>
    <name evidence="1" type="ORF">D7D53_08615</name>
</gene>
<evidence type="ECO:0000313" key="1">
    <source>
        <dbReference type="EMBL" id="AYF96489.1"/>
    </source>
</evidence>
<dbReference type="AlphaFoldDB" id="A0A387B5I9"/>
<reference evidence="1 2" key="1">
    <citation type="submission" date="2018-09" db="EMBL/GenBank/DDBJ databases">
        <title>Complete genome sequence of Streptococcus sp. KCOM 1679 (=ChDC B345).</title>
        <authorList>
            <person name="Kook J.-K."/>
            <person name="Park S.-N."/>
            <person name="Lim Y.K."/>
        </authorList>
    </citation>
    <scope>NUCLEOTIDE SEQUENCE [LARGE SCALE GENOMIC DNA]</scope>
    <source>
        <strain evidence="1 2">ChDC B345</strain>
    </source>
</reference>
<dbReference type="RefSeq" id="WP_120770705.1">
    <property type="nucleotide sequence ID" value="NZ_CP032621.1"/>
</dbReference>
<proteinExistence type="predicted"/>
<dbReference type="KEGG" id="sgw:D7D53_08615"/>
<sequence length="146" mass="17446">MDNWKTMLEVAKELGITKSLVRYHRQKLEDIDIKKQGGVTYISPQGVMKIKSFLRSTDYDESFETIVKNQLSLIQELLMSRTELYRENTRDTIEQFREFLIRSPDSLKVLHELEERSKGTPENEFYFLLADYIELKSKRHYDFLVE</sequence>
<dbReference type="EMBL" id="CP032621">
    <property type="protein sequence ID" value="AYF96489.1"/>
    <property type="molecule type" value="Genomic_DNA"/>
</dbReference>
<accession>A0A387B5I9</accession>
<protein>
    <submittedName>
        <fullName evidence="1">Uncharacterized protein</fullName>
    </submittedName>
</protein>